<dbReference type="InterPro" id="IPR008922">
    <property type="entry name" value="Di-copper_centre_dom_sf"/>
</dbReference>
<name>A0AA39P123_9AGAR</name>
<organism evidence="5 6">
    <name type="scientific">Armillaria novae-zelandiae</name>
    <dbReference type="NCBI Taxonomy" id="153914"/>
    <lineage>
        <taxon>Eukaryota</taxon>
        <taxon>Fungi</taxon>
        <taxon>Dikarya</taxon>
        <taxon>Basidiomycota</taxon>
        <taxon>Agaricomycotina</taxon>
        <taxon>Agaricomycetes</taxon>
        <taxon>Agaricomycetidae</taxon>
        <taxon>Agaricales</taxon>
        <taxon>Marasmiineae</taxon>
        <taxon>Physalacriaceae</taxon>
        <taxon>Armillaria</taxon>
    </lineage>
</organism>
<sequence length="342" mass="38495">MAIPSPDGGSLRTTSSFYRRLYHIFFHLFVLALLIRQVPSPWKGMISGPRRRTSCVSPSIRVDWSTLTEEEKEAYFVANLCLLHAPAQTSIPGVLSRYDDLVGIHAQQSNFEGGADLWHVTGQFLAVHRYYLHAFETLVRNECGYVGPMPYWNEPPDAGAFNESDLVLEFGGEGFKENNYAVLNGPFANITLHLGPGKTNTPHLLTREYNWWNSTRVGLSFVDAVNARTTFAGFQSLLFATIHRGGHNAVGGDMSDIQTSPNDPLFWLHHSYIDYLWWKWQGENETRIFDLEGAGYETQAEPKTGFVETSEGTVLHMFGVIPNVTVGRVLDTQGDYLCYTYI</sequence>
<keyword evidence="3" id="KW-0472">Membrane</keyword>
<protein>
    <recommendedName>
        <fullName evidence="4">Tyrosinase copper-binding domain-containing protein</fullName>
    </recommendedName>
</protein>
<evidence type="ECO:0000256" key="3">
    <source>
        <dbReference type="SAM" id="Phobius"/>
    </source>
</evidence>
<evidence type="ECO:0000256" key="1">
    <source>
        <dbReference type="ARBA" id="ARBA00022723"/>
    </source>
</evidence>
<comment type="caution">
    <text evidence="5">The sequence shown here is derived from an EMBL/GenBank/DDBJ whole genome shotgun (WGS) entry which is preliminary data.</text>
</comment>
<dbReference type="PANTHER" id="PTHR11474">
    <property type="entry name" value="TYROSINASE FAMILY MEMBER"/>
    <property type="match status" value="1"/>
</dbReference>
<dbReference type="EMBL" id="JAUEPR010000023">
    <property type="protein sequence ID" value="KAK0475576.1"/>
    <property type="molecule type" value="Genomic_DNA"/>
</dbReference>
<dbReference type="InterPro" id="IPR002227">
    <property type="entry name" value="Tyrosinase_Cu-bd"/>
</dbReference>
<dbReference type="GO" id="GO:0046872">
    <property type="term" value="F:metal ion binding"/>
    <property type="evidence" value="ECO:0007669"/>
    <property type="project" value="UniProtKB-KW"/>
</dbReference>
<dbReference type="AlphaFoldDB" id="A0AA39P123"/>
<evidence type="ECO:0000313" key="6">
    <source>
        <dbReference type="Proteomes" id="UP001175227"/>
    </source>
</evidence>
<reference evidence="5" key="1">
    <citation type="submission" date="2023-06" db="EMBL/GenBank/DDBJ databases">
        <authorList>
            <consortium name="Lawrence Berkeley National Laboratory"/>
            <person name="Ahrendt S."/>
            <person name="Sahu N."/>
            <person name="Indic B."/>
            <person name="Wong-Bajracharya J."/>
            <person name="Merenyi Z."/>
            <person name="Ke H.-M."/>
            <person name="Monk M."/>
            <person name="Kocsube S."/>
            <person name="Drula E."/>
            <person name="Lipzen A."/>
            <person name="Balint B."/>
            <person name="Henrissat B."/>
            <person name="Andreopoulos B."/>
            <person name="Martin F.M."/>
            <person name="Harder C.B."/>
            <person name="Rigling D."/>
            <person name="Ford K.L."/>
            <person name="Foster G.D."/>
            <person name="Pangilinan J."/>
            <person name="Papanicolaou A."/>
            <person name="Barry K."/>
            <person name="LaButti K."/>
            <person name="Viragh M."/>
            <person name="Koriabine M."/>
            <person name="Yan M."/>
            <person name="Riley R."/>
            <person name="Champramary S."/>
            <person name="Plett K.L."/>
            <person name="Tsai I.J."/>
            <person name="Slot J."/>
            <person name="Sipos G."/>
            <person name="Plett J."/>
            <person name="Nagy L.G."/>
            <person name="Grigoriev I.V."/>
        </authorList>
    </citation>
    <scope>NUCLEOTIDE SEQUENCE</scope>
    <source>
        <strain evidence="5">ICMP 16352</strain>
    </source>
</reference>
<gene>
    <name evidence="5" type="ORF">IW261DRAFT_490124</name>
</gene>
<dbReference type="Gene3D" id="1.10.1280.10">
    <property type="entry name" value="Di-copper center containing domain from catechol oxidase"/>
    <property type="match status" value="1"/>
</dbReference>
<dbReference type="PRINTS" id="PR00092">
    <property type="entry name" value="TYROSINASE"/>
</dbReference>
<keyword evidence="3" id="KW-0812">Transmembrane</keyword>
<dbReference type="PANTHER" id="PTHR11474:SF126">
    <property type="entry name" value="TYROSINASE-LIKE PROTEIN TYR-1-RELATED"/>
    <property type="match status" value="1"/>
</dbReference>
<feature type="transmembrane region" description="Helical" evidence="3">
    <location>
        <begin position="20"/>
        <end position="38"/>
    </location>
</feature>
<accession>A0AA39P123</accession>
<dbReference type="GO" id="GO:0016491">
    <property type="term" value="F:oxidoreductase activity"/>
    <property type="evidence" value="ECO:0007669"/>
    <property type="project" value="InterPro"/>
</dbReference>
<keyword evidence="2" id="KW-0186">Copper</keyword>
<dbReference type="Pfam" id="PF00264">
    <property type="entry name" value="Tyrosinase"/>
    <property type="match status" value="1"/>
</dbReference>
<dbReference type="Proteomes" id="UP001175227">
    <property type="component" value="Unassembled WGS sequence"/>
</dbReference>
<keyword evidence="6" id="KW-1185">Reference proteome</keyword>
<feature type="domain" description="Tyrosinase copper-binding" evidence="4">
    <location>
        <begin position="263"/>
        <end position="274"/>
    </location>
</feature>
<proteinExistence type="predicted"/>
<evidence type="ECO:0000313" key="5">
    <source>
        <dbReference type="EMBL" id="KAK0475576.1"/>
    </source>
</evidence>
<evidence type="ECO:0000259" key="4">
    <source>
        <dbReference type="PROSITE" id="PS00498"/>
    </source>
</evidence>
<keyword evidence="3" id="KW-1133">Transmembrane helix</keyword>
<dbReference type="SUPFAM" id="SSF48056">
    <property type="entry name" value="Di-copper centre-containing domain"/>
    <property type="match status" value="1"/>
</dbReference>
<dbReference type="PROSITE" id="PS00498">
    <property type="entry name" value="TYROSINASE_2"/>
    <property type="match status" value="1"/>
</dbReference>
<evidence type="ECO:0000256" key="2">
    <source>
        <dbReference type="ARBA" id="ARBA00023008"/>
    </source>
</evidence>
<keyword evidence="1" id="KW-0479">Metal-binding</keyword>
<dbReference type="InterPro" id="IPR050316">
    <property type="entry name" value="Tyrosinase/Hemocyanin"/>
</dbReference>